<name>A0A830HBD9_9CHLO</name>
<proteinExistence type="predicted"/>
<dbReference type="Proteomes" id="UP000660262">
    <property type="component" value="Unassembled WGS sequence"/>
</dbReference>
<evidence type="ECO:0000313" key="2">
    <source>
        <dbReference type="Proteomes" id="UP000660262"/>
    </source>
</evidence>
<evidence type="ECO:0000313" key="1">
    <source>
        <dbReference type="EMBL" id="GHP04666.1"/>
    </source>
</evidence>
<protein>
    <submittedName>
        <fullName evidence="1">Uncharacterized protein</fullName>
    </submittedName>
</protein>
<accession>A0A830HBD9</accession>
<gene>
    <name evidence="1" type="ORF">PPROV_000342000</name>
</gene>
<sequence length="291" mass="32733">MSAVMLPFAFMQRLRPSSSSSLAQTPFFSVSSRFLSASSPAYRDDDVNGTSTPVVDDPLAFRNTTRFVVHPPVGVLRVNEARFPTPDVGSGNMLRRILYLHGPLTADQCWRLCELESERRFKLAESLSKDMPKYAFLLGDVIHTKTHMKQVFYSLKDKKVAAMTDHESAYGNRNLGELREQRRALMLDLDSKLEDVQDGDVRVSDEIASADTVLADVVAGSQYLYYGVPDMRFIRKERSTLAKEMLRPLRLDTDYAKYKANDGGVVGNIRRGLDVLFGTEDEPKQPRKQGA</sequence>
<organism evidence="1 2">
    <name type="scientific">Pycnococcus provasolii</name>
    <dbReference type="NCBI Taxonomy" id="41880"/>
    <lineage>
        <taxon>Eukaryota</taxon>
        <taxon>Viridiplantae</taxon>
        <taxon>Chlorophyta</taxon>
        <taxon>Pseudoscourfieldiophyceae</taxon>
        <taxon>Pseudoscourfieldiales</taxon>
        <taxon>Pycnococcaceae</taxon>
        <taxon>Pycnococcus</taxon>
    </lineage>
</organism>
<dbReference type="AlphaFoldDB" id="A0A830HBD9"/>
<comment type="caution">
    <text evidence="1">The sequence shown here is derived from an EMBL/GenBank/DDBJ whole genome shotgun (WGS) entry which is preliminary data.</text>
</comment>
<keyword evidence="2" id="KW-1185">Reference proteome</keyword>
<dbReference type="EMBL" id="BNJQ01000008">
    <property type="protein sequence ID" value="GHP04666.1"/>
    <property type="molecule type" value="Genomic_DNA"/>
</dbReference>
<reference evidence="1" key="1">
    <citation type="submission" date="2020-10" db="EMBL/GenBank/DDBJ databases">
        <title>Unveiling of a novel bifunctional photoreceptor, Dualchrome1, isolated from a cosmopolitan green alga.</title>
        <authorList>
            <person name="Suzuki S."/>
            <person name="Kawachi M."/>
        </authorList>
    </citation>
    <scope>NUCLEOTIDE SEQUENCE</scope>
    <source>
        <strain evidence="1">NIES 2893</strain>
    </source>
</reference>